<accession>A0ABW2AUM3</accession>
<organism evidence="1 2">
    <name type="scientific">Branchiibius cervicis</name>
    <dbReference type="NCBI Taxonomy" id="908252"/>
    <lineage>
        <taxon>Bacteria</taxon>
        <taxon>Bacillati</taxon>
        <taxon>Actinomycetota</taxon>
        <taxon>Actinomycetes</taxon>
        <taxon>Micrococcales</taxon>
        <taxon>Dermacoccaceae</taxon>
        <taxon>Branchiibius</taxon>
    </lineage>
</organism>
<evidence type="ECO:0000313" key="2">
    <source>
        <dbReference type="Proteomes" id="UP001596356"/>
    </source>
</evidence>
<keyword evidence="2" id="KW-1185">Reference proteome</keyword>
<evidence type="ECO:0000313" key="1">
    <source>
        <dbReference type="EMBL" id="MFC6714165.1"/>
    </source>
</evidence>
<comment type="caution">
    <text evidence="1">The sequence shown here is derived from an EMBL/GenBank/DDBJ whole genome shotgun (WGS) entry which is preliminary data.</text>
</comment>
<reference evidence="2" key="1">
    <citation type="journal article" date="2019" name="Int. J. Syst. Evol. Microbiol.">
        <title>The Global Catalogue of Microorganisms (GCM) 10K type strain sequencing project: providing services to taxonomists for standard genome sequencing and annotation.</title>
        <authorList>
            <consortium name="The Broad Institute Genomics Platform"/>
            <consortium name="The Broad Institute Genome Sequencing Center for Infectious Disease"/>
            <person name="Wu L."/>
            <person name="Ma J."/>
        </authorList>
    </citation>
    <scope>NUCLEOTIDE SEQUENCE [LARGE SCALE GENOMIC DNA]</scope>
    <source>
        <strain evidence="2">NBRC 106593</strain>
    </source>
</reference>
<dbReference type="RefSeq" id="WP_377822451.1">
    <property type="nucleotide sequence ID" value="NZ_JBHSWJ010000002.1"/>
</dbReference>
<proteinExistence type="predicted"/>
<name>A0ABW2AUM3_9MICO</name>
<gene>
    <name evidence="1" type="ORF">ACFQBT_10225</name>
</gene>
<protein>
    <submittedName>
        <fullName evidence="1">Uncharacterized protein</fullName>
    </submittedName>
</protein>
<sequence>MSDEHVLKKTWPKRLPEVNHAGTAWVWFDPATGKRERKQVGTSAWNIRVPRLCAECNSRSDVLIEQPVEPFIFELANGDLDAATGLSKEQSDLLTAWTVKTGVMQAATRPGIEIPAAALDVVRASMRLGPLTAFARLASQPCDVLDTWFFESRMHLWQQVAHVHLIAIRKVALLSVVSFSRFAADAITSDLMGRFDTGSDAPTTEEQYVAMAQDVLQDSYRYLASRGSSSG</sequence>
<dbReference type="EMBL" id="JBHSWJ010000002">
    <property type="protein sequence ID" value="MFC6714165.1"/>
    <property type="molecule type" value="Genomic_DNA"/>
</dbReference>
<dbReference type="Proteomes" id="UP001596356">
    <property type="component" value="Unassembled WGS sequence"/>
</dbReference>